<proteinExistence type="inferred from homology"/>
<evidence type="ECO:0000256" key="2">
    <source>
        <dbReference type="ARBA" id="ARBA00009852"/>
    </source>
</evidence>
<evidence type="ECO:0000313" key="7">
    <source>
        <dbReference type="Proteomes" id="UP000289238"/>
    </source>
</evidence>
<keyword evidence="5" id="KW-0812">Transmembrane</keyword>
<dbReference type="EMBL" id="QOVM01000003">
    <property type="protein sequence ID" value="RXG22563.1"/>
    <property type="molecule type" value="Genomic_DNA"/>
</dbReference>
<keyword evidence="3" id="KW-1003">Cell membrane</keyword>
<gene>
    <name evidence="6" type="ORF">DSM00_1662</name>
</gene>
<comment type="subcellular location">
    <subcellularLocation>
        <location evidence="1">Cell membrane</location>
    </subcellularLocation>
</comment>
<feature type="transmembrane region" description="Helical" evidence="5">
    <location>
        <begin position="6"/>
        <end position="24"/>
    </location>
</feature>
<sequence>MKYLAHYVIIGALCFSGILSYAFYKKSISEEKEILENATYNLVKTWELPELLNEVSGIAWVNDSILACIQDEEGVIYNYNLQTEEIVFDVQFSEAGDYEGVALNDTDAYVLRSDGRIYEVLNFMSDSISVSHFDTPFNEDNNLESLTYNPKTKNLITVSKDEDLKEKNFKGLYEIPIATKIQKNSPVIKIDMNAEAFASFQKKKAEKTFNPSDIAIHPKSGDYYIVDGKNPKLLILSANGTFKDLHQLNKFHFAQPEGITFSPDGKLYIANEAANGVATIMEVTLD</sequence>
<dbReference type="RefSeq" id="WP_128757553.1">
    <property type="nucleotide sequence ID" value="NZ_QOVM01000003.1"/>
</dbReference>
<evidence type="ECO:0000256" key="5">
    <source>
        <dbReference type="SAM" id="Phobius"/>
    </source>
</evidence>
<evidence type="ECO:0000256" key="4">
    <source>
        <dbReference type="ARBA" id="ARBA00023136"/>
    </source>
</evidence>
<keyword evidence="5" id="KW-1133">Transmembrane helix</keyword>
<dbReference type="GO" id="GO:0005886">
    <property type="term" value="C:plasma membrane"/>
    <property type="evidence" value="ECO:0007669"/>
    <property type="project" value="UniProtKB-SubCell"/>
</dbReference>
<dbReference type="InterPro" id="IPR011042">
    <property type="entry name" value="6-blade_b-propeller_TolB-like"/>
</dbReference>
<dbReference type="AlphaFoldDB" id="A0A4Q0P7A0"/>
<dbReference type="Proteomes" id="UP000289238">
    <property type="component" value="Unassembled WGS sequence"/>
</dbReference>
<protein>
    <submittedName>
        <fullName evidence="6">SdiA-regulated protein</fullName>
    </submittedName>
</protein>
<keyword evidence="7" id="KW-1185">Reference proteome</keyword>
<evidence type="ECO:0000313" key="6">
    <source>
        <dbReference type="EMBL" id="RXG22563.1"/>
    </source>
</evidence>
<dbReference type="Gene3D" id="2.120.10.30">
    <property type="entry name" value="TolB, C-terminal domain"/>
    <property type="match status" value="1"/>
</dbReference>
<dbReference type="SUPFAM" id="SSF75011">
    <property type="entry name" value="3-carboxy-cis,cis-mucoante lactonizing enzyme"/>
    <property type="match status" value="1"/>
</dbReference>
<comment type="caution">
    <text evidence="6">The sequence shown here is derived from an EMBL/GenBank/DDBJ whole genome shotgun (WGS) entry which is preliminary data.</text>
</comment>
<dbReference type="InterPro" id="IPR009722">
    <property type="entry name" value="YjiK/CarP"/>
</dbReference>
<keyword evidence="4 5" id="KW-0472">Membrane</keyword>
<dbReference type="Pfam" id="PF06977">
    <property type="entry name" value="SdiA-regulated"/>
    <property type="match status" value="1"/>
</dbReference>
<evidence type="ECO:0000256" key="3">
    <source>
        <dbReference type="ARBA" id="ARBA00022475"/>
    </source>
</evidence>
<accession>A0A4Q0P7A0</accession>
<name>A0A4Q0P7A0_9FLAO</name>
<organism evidence="6 7">
    <name type="scientific">Leeuwenhoekiella aequorea</name>
    <dbReference type="NCBI Taxonomy" id="283736"/>
    <lineage>
        <taxon>Bacteria</taxon>
        <taxon>Pseudomonadati</taxon>
        <taxon>Bacteroidota</taxon>
        <taxon>Flavobacteriia</taxon>
        <taxon>Flavobacteriales</taxon>
        <taxon>Flavobacteriaceae</taxon>
        <taxon>Leeuwenhoekiella</taxon>
    </lineage>
</organism>
<reference evidence="6 7" key="1">
    <citation type="submission" date="2018-07" db="EMBL/GenBank/DDBJ databases">
        <title>Leeuwenhoekiella genomics.</title>
        <authorList>
            <person name="Tahon G."/>
            <person name="Willems A."/>
        </authorList>
    </citation>
    <scope>NUCLEOTIDE SEQUENCE [LARGE SCALE GENOMIC DNA]</scope>
    <source>
        <strain evidence="6 7">LMG 22550</strain>
    </source>
</reference>
<evidence type="ECO:0000256" key="1">
    <source>
        <dbReference type="ARBA" id="ARBA00004236"/>
    </source>
</evidence>
<comment type="similarity">
    <text evidence="2">Belongs to the YjiK family.</text>
</comment>
<dbReference type="OrthoDB" id="5292493at2"/>